<gene>
    <name evidence="1" type="ORF">MANES_02G170900</name>
</gene>
<proteinExistence type="predicted"/>
<dbReference type="AlphaFoldDB" id="A0A2C9WES0"/>
<protein>
    <submittedName>
        <fullName evidence="1">Uncharacterized protein</fullName>
    </submittedName>
</protein>
<sequence>MLFKNVWRLLQNPNSLSSQLLKILYFSSYCILDARLDAHPNYLWRSMLHAHDILASNI</sequence>
<reference evidence="1" key="1">
    <citation type="submission" date="2016-02" db="EMBL/GenBank/DDBJ databases">
        <title>WGS assembly of Manihot esculenta.</title>
        <authorList>
            <person name="Bredeson J.V."/>
            <person name="Prochnik S.E."/>
            <person name="Lyons J.B."/>
            <person name="Schmutz J."/>
            <person name="Grimwood J."/>
            <person name="Vrebalov J."/>
            <person name="Bart R.S."/>
            <person name="Amuge T."/>
            <person name="Ferguson M.E."/>
            <person name="Green R."/>
            <person name="Putnam N."/>
            <person name="Stites J."/>
            <person name="Rounsley S."/>
            <person name="Rokhsar D.S."/>
        </authorList>
    </citation>
    <scope>NUCLEOTIDE SEQUENCE [LARGE SCALE GENOMIC DNA]</scope>
    <source>
        <tissue evidence="1">Leaf</tissue>
    </source>
</reference>
<name>A0A2C9WES0_MANES</name>
<evidence type="ECO:0000313" key="1">
    <source>
        <dbReference type="EMBL" id="OAY58357.1"/>
    </source>
</evidence>
<dbReference type="EMBL" id="CM004388">
    <property type="protein sequence ID" value="OAY58357.1"/>
    <property type="molecule type" value="Genomic_DNA"/>
</dbReference>
<accession>A0A2C9WES0</accession>
<organism evidence="1">
    <name type="scientific">Manihot esculenta</name>
    <name type="common">Cassava</name>
    <name type="synonym">Jatropha manihot</name>
    <dbReference type="NCBI Taxonomy" id="3983"/>
    <lineage>
        <taxon>Eukaryota</taxon>
        <taxon>Viridiplantae</taxon>
        <taxon>Streptophyta</taxon>
        <taxon>Embryophyta</taxon>
        <taxon>Tracheophyta</taxon>
        <taxon>Spermatophyta</taxon>
        <taxon>Magnoliopsida</taxon>
        <taxon>eudicotyledons</taxon>
        <taxon>Gunneridae</taxon>
        <taxon>Pentapetalae</taxon>
        <taxon>rosids</taxon>
        <taxon>fabids</taxon>
        <taxon>Malpighiales</taxon>
        <taxon>Euphorbiaceae</taxon>
        <taxon>Crotonoideae</taxon>
        <taxon>Manihoteae</taxon>
        <taxon>Manihot</taxon>
    </lineage>
</organism>